<accession>A0A9X2GZA3</accession>
<name>A0A9X2GZA3_9MICO</name>
<dbReference type="Gene3D" id="3.40.50.11290">
    <property type="match status" value="1"/>
</dbReference>
<dbReference type="PANTHER" id="PTHR34595:SF7">
    <property type="entry name" value="SLL1039 PROTEIN"/>
    <property type="match status" value="1"/>
</dbReference>
<feature type="region of interest" description="Disordered" evidence="1">
    <location>
        <begin position="13"/>
        <end position="32"/>
    </location>
</feature>
<dbReference type="AlphaFoldDB" id="A0A9X2GZA3"/>
<dbReference type="Proteomes" id="UP001139722">
    <property type="component" value="Unassembled WGS sequence"/>
</dbReference>
<feature type="domain" description="Circularly permuted ATP-grasp type 2" evidence="2">
    <location>
        <begin position="89"/>
        <end position="465"/>
    </location>
</feature>
<evidence type="ECO:0000256" key="1">
    <source>
        <dbReference type="SAM" id="MobiDB-lite"/>
    </source>
</evidence>
<dbReference type="Gene3D" id="3.30.1490.270">
    <property type="match status" value="1"/>
</dbReference>
<dbReference type="InterPro" id="IPR051680">
    <property type="entry name" value="ATP-dep_Glu-Cys_Ligase-2"/>
</dbReference>
<reference evidence="3" key="1">
    <citation type="submission" date="2022-06" db="EMBL/GenBank/DDBJ databases">
        <title>Sequencing the genomes of 1000 actinobacteria strains.</title>
        <authorList>
            <person name="Klenk H.-P."/>
        </authorList>
    </citation>
    <scope>NUCLEOTIDE SEQUENCE</scope>
    <source>
        <strain evidence="3">DSM 22016</strain>
    </source>
</reference>
<evidence type="ECO:0000313" key="4">
    <source>
        <dbReference type="Proteomes" id="UP001139722"/>
    </source>
</evidence>
<dbReference type="EMBL" id="JAMZDY010000001">
    <property type="protein sequence ID" value="MCP2370108.1"/>
    <property type="molecule type" value="Genomic_DNA"/>
</dbReference>
<gene>
    <name evidence="3" type="ORF">BJ978_000784</name>
</gene>
<proteinExistence type="predicted"/>
<evidence type="ECO:0000313" key="3">
    <source>
        <dbReference type="EMBL" id="MCP2370108.1"/>
    </source>
</evidence>
<keyword evidence="4" id="KW-1185">Reference proteome</keyword>
<comment type="caution">
    <text evidence="3">The sequence shown here is derived from an EMBL/GenBank/DDBJ whole genome shotgun (WGS) entry which is preliminary data.</text>
</comment>
<protein>
    <submittedName>
        <fullName evidence="3">Circularly permuted ATP-grasp superfamily protein</fullName>
    </submittedName>
</protein>
<feature type="compositionally biased region" description="Low complexity" evidence="1">
    <location>
        <begin position="552"/>
        <end position="561"/>
    </location>
</feature>
<evidence type="ECO:0000259" key="2">
    <source>
        <dbReference type="Pfam" id="PF14403"/>
    </source>
</evidence>
<organism evidence="3 4">
    <name type="scientific">Agromyces terreus</name>
    <dbReference type="NCBI Taxonomy" id="424795"/>
    <lineage>
        <taxon>Bacteria</taxon>
        <taxon>Bacillati</taxon>
        <taxon>Actinomycetota</taxon>
        <taxon>Actinomycetes</taxon>
        <taxon>Micrococcales</taxon>
        <taxon>Microbacteriaceae</taxon>
        <taxon>Agromyces</taxon>
    </lineage>
</organism>
<sequence length="653" mass="69891">MATLFDGYATAGTARAGRQRRSGQPWDEMFPDGETEVREPYRELYPALARLSQEELRGRTDALASSYLAQGVTFDFAGEERPFPLDVVPRVISATDWARAEAGVAQRVRALERFLADVYGPQLAVRDGVIPAGLVSSSTHFHRQAAGIVGANGVRIHVAGIDLIRDERGDWRVLEDNVRVPSGVSYVISNRRMMAQTLPELFTSMRVRPVGDYPNKLLRALRASAPEGIEDPTIVVLTPGVHNSAYYEHTLLARLMGVELVEGRDLFCSGGRVWMHTTAGPTRVDVIYRRVDDEFLDPQQFRPDSVLGAPGLMLAARLGHVTIANAVGNGVADDKLVYTYVPDLIRYYLGEEPILPNVDTWRLEEPDALAEVLDRLDELVVKPVDGSGGKGLVIGPDASRSELDELRGRLLADPRGWIAQPVVQLSTIPTLVEDGLRPRHADLRPFAVNDGDEIWVLPGGLTRVALPEGRLVVNSSQGGGSKDTWVLETSAGTVDTGGLRVPATAPARNVGALVSDQASPNAQPEAPRAVAAEPHRSSPVTASPQDEEAPVRQQQQQQQQTGGRGGAQRRLETPAGRGGAQRRLETPAGRGGAQRRLETSGAGLETLRSSTGGGGLETLRSSTGGAGVETLRSSTGGAGVETLRSSTGGGAAC</sequence>
<dbReference type="RefSeq" id="WP_232057567.1">
    <property type="nucleotide sequence ID" value="NZ_BAAANU010000006.1"/>
</dbReference>
<dbReference type="PANTHER" id="PTHR34595">
    <property type="entry name" value="BLR5612 PROTEIN"/>
    <property type="match status" value="1"/>
</dbReference>
<dbReference type="InterPro" id="IPR025841">
    <property type="entry name" value="CP_ATPgrasp_2"/>
</dbReference>
<dbReference type="SUPFAM" id="SSF56059">
    <property type="entry name" value="Glutathione synthetase ATP-binding domain-like"/>
    <property type="match status" value="1"/>
</dbReference>
<feature type="region of interest" description="Disordered" evidence="1">
    <location>
        <begin position="516"/>
        <end position="653"/>
    </location>
</feature>
<dbReference type="Pfam" id="PF14403">
    <property type="entry name" value="CP_ATPgrasp_2"/>
    <property type="match status" value="1"/>
</dbReference>